<dbReference type="EMBL" id="CAJPIJ010000073">
    <property type="protein sequence ID" value="CAG1966906.1"/>
    <property type="molecule type" value="Genomic_DNA"/>
</dbReference>
<evidence type="ECO:0000256" key="1">
    <source>
        <dbReference type="SAM" id="SignalP"/>
    </source>
</evidence>
<reference evidence="3" key="1">
    <citation type="submission" date="2019-04" db="EMBL/GenBank/DDBJ databases">
        <authorList>
            <person name="Melise S."/>
            <person name="Noan J."/>
            <person name="Okalmin O."/>
        </authorList>
    </citation>
    <scope>NUCLEOTIDE SEQUENCE</scope>
    <source>
        <strain evidence="3">FN9</strain>
    </source>
</reference>
<proteinExistence type="predicted"/>
<evidence type="ECO:0000313" key="3">
    <source>
        <dbReference type="EMBL" id="VIO56901.1"/>
    </source>
</evidence>
<name>A0A2H3G2B0_GIBZA</name>
<organism evidence="2 4">
    <name type="scientific">Gibberella zeae</name>
    <name type="common">Wheat head blight fungus</name>
    <name type="synonym">Fusarium graminearum</name>
    <dbReference type="NCBI Taxonomy" id="5518"/>
    <lineage>
        <taxon>Eukaryota</taxon>
        <taxon>Fungi</taxon>
        <taxon>Dikarya</taxon>
        <taxon>Ascomycota</taxon>
        <taxon>Pezizomycotina</taxon>
        <taxon>Sordariomycetes</taxon>
        <taxon>Hypocreomycetidae</taxon>
        <taxon>Hypocreales</taxon>
        <taxon>Nectriaceae</taxon>
        <taxon>Fusarium</taxon>
    </lineage>
</organism>
<gene>
    <name evidence="3" type="ORF">FUG_LOCUS230277</name>
    <name evidence="2" type="ORF">MDCFG202_LOCUS46071</name>
</gene>
<feature type="chain" id="PRO_5041061481" description="Ecp2 effector protein domain-containing protein" evidence="1">
    <location>
        <begin position="20"/>
        <end position="199"/>
    </location>
</feature>
<dbReference type="EMBL" id="CAAKMV010000126">
    <property type="protein sequence ID" value="VIO56901.1"/>
    <property type="molecule type" value="Genomic_DNA"/>
</dbReference>
<dbReference type="AlphaFoldDB" id="A0A2H3G2B0"/>
<dbReference type="OrthoDB" id="5006988at2759"/>
<sequence length="199" mass="21710">MKFTTPLLVLQSVACAAFTLPDNLPNGVYRAHVNSEGLEVSEGLTVDYKTTVTPRKTTNLLKSRQIKDEGGWDRDQPDMWCGCGLSMNHGNCDTAVDMLKAQFDRSDGGVGEVTQAWYSIYGDVVAFCCAQGTFPLFSSQYADFLGRITDRCGWYVPGTFSPSSIGFSAVDCGYMNYSPGLDFCGNAEIGRHMGDKGRC</sequence>
<protein>
    <recommendedName>
        <fullName evidence="5">Ecp2 effector protein domain-containing protein</fullName>
    </recommendedName>
</protein>
<feature type="signal peptide" evidence="1">
    <location>
        <begin position="1"/>
        <end position="19"/>
    </location>
</feature>
<keyword evidence="1" id="KW-0732">Signal</keyword>
<accession>A0A2H3G2B0</accession>
<dbReference type="Proteomes" id="UP000746612">
    <property type="component" value="Unassembled WGS sequence"/>
</dbReference>
<reference evidence="2" key="2">
    <citation type="submission" date="2021-03" db="EMBL/GenBank/DDBJ databases">
        <authorList>
            <person name="Alouane T."/>
            <person name="Langin T."/>
            <person name="Bonhomme L."/>
        </authorList>
    </citation>
    <scope>NUCLEOTIDE SEQUENCE</scope>
    <source>
        <strain evidence="2">MDC_Fg202</strain>
    </source>
</reference>
<evidence type="ECO:0008006" key="5">
    <source>
        <dbReference type="Google" id="ProtNLM"/>
    </source>
</evidence>
<evidence type="ECO:0000313" key="2">
    <source>
        <dbReference type="EMBL" id="CAG1966906.1"/>
    </source>
</evidence>
<evidence type="ECO:0000313" key="4">
    <source>
        <dbReference type="Proteomes" id="UP000746612"/>
    </source>
</evidence>